<evidence type="ECO:0000256" key="1">
    <source>
        <dbReference type="SAM" id="SignalP"/>
    </source>
</evidence>
<organism evidence="3 5">
    <name type="scientific">Dracunculus medinensis</name>
    <name type="common">Guinea worm</name>
    <dbReference type="NCBI Taxonomy" id="318479"/>
    <lineage>
        <taxon>Eukaryota</taxon>
        <taxon>Metazoa</taxon>
        <taxon>Ecdysozoa</taxon>
        <taxon>Nematoda</taxon>
        <taxon>Chromadorea</taxon>
        <taxon>Rhabditida</taxon>
        <taxon>Spirurina</taxon>
        <taxon>Dracunculoidea</taxon>
        <taxon>Dracunculidae</taxon>
        <taxon>Dracunculus</taxon>
    </lineage>
</organism>
<dbReference type="AlphaFoldDB" id="A0A0N4UQC3"/>
<proteinExistence type="predicted"/>
<dbReference type="Proteomes" id="UP000274756">
    <property type="component" value="Unassembled WGS sequence"/>
</dbReference>
<evidence type="ECO:0000313" key="4">
    <source>
        <dbReference type="Proteomes" id="UP000274756"/>
    </source>
</evidence>
<sequence length="180" mass="20665">MLLRWFFLASITVVIFPQEPIGFRPPPSQFNQPFPLLDPVYWSRPLGPPAPIEEQDIPTRITTKPPATVFPPAPQIHIPDILTFVPQSLSDGLIKVDSFMNLTDNDRRKMLKTCSQVINCRKQDEISKKKKKIVENRETSIAKLVTPENKGLQKSVRRRLYRMRQVKQALLHLAGIGDRM</sequence>
<feature type="signal peptide" evidence="1">
    <location>
        <begin position="1"/>
        <end position="17"/>
    </location>
</feature>
<dbReference type="WBParaSite" id="DME_0001020301-mRNA-1">
    <property type="protein sequence ID" value="DME_0001020301-mRNA-1"/>
    <property type="gene ID" value="DME_0001020301"/>
</dbReference>
<protein>
    <submittedName>
        <fullName evidence="2 5">Uncharacterized protein</fullName>
    </submittedName>
</protein>
<reference evidence="5" key="1">
    <citation type="submission" date="2017-02" db="UniProtKB">
        <authorList>
            <consortium name="WormBaseParasite"/>
        </authorList>
    </citation>
    <scope>IDENTIFICATION</scope>
</reference>
<reference evidence="2 4" key="2">
    <citation type="submission" date="2018-11" db="EMBL/GenBank/DDBJ databases">
        <authorList>
            <consortium name="Pathogen Informatics"/>
        </authorList>
    </citation>
    <scope>NUCLEOTIDE SEQUENCE [LARGE SCALE GENOMIC DNA]</scope>
</reference>
<accession>A0A0N4UQC3</accession>
<name>A0A0N4UQC3_DRAME</name>
<evidence type="ECO:0000313" key="2">
    <source>
        <dbReference type="EMBL" id="VDN53740.1"/>
    </source>
</evidence>
<gene>
    <name evidence="2" type="ORF">DME_LOCUS3713</name>
</gene>
<dbReference type="Proteomes" id="UP000038040">
    <property type="component" value="Unplaced"/>
</dbReference>
<evidence type="ECO:0000313" key="5">
    <source>
        <dbReference type="WBParaSite" id="DME_0001020301-mRNA-1"/>
    </source>
</evidence>
<keyword evidence="1" id="KW-0732">Signal</keyword>
<keyword evidence="4" id="KW-1185">Reference proteome</keyword>
<dbReference type="EMBL" id="UYYG01000172">
    <property type="protein sequence ID" value="VDN53740.1"/>
    <property type="molecule type" value="Genomic_DNA"/>
</dbReference>
<evidence type="ECO:0000313" key="3">
    <source>
        <dbReference type="Proteomes" id="UP000038040"/>
    </source>
</evidence>
<feature type="chain" id="PRO_5033230020" evidence="1">
    <location>
        <begin position="18"/>
        <end position="180"/>
    </location>
</feature>